<feature type="domain" description="Beta-lactamase-related" evidence="3">
    <location>
        <begin position="23"/>
        <end position="261"/>
    </location>
</feature>
<accession>A0A8K0RJR8</accession>
<dbReference type="InterPro" id="IPR050491">
    <property type="entry name" value="AmpC-like"/>
</dbReference>
<organism evidence="4 5">
    <name type="scientific">Fusarium tricinctum</name>
    <dbReference type="NCBI Taxonomy" id="61284"/>
    <lineage>
        <taxon>Eukaryota</taxon>
        <taxon>Fungi</taxon>
        <taxon>Dikarya</taxon>
        <taxon>Ascomycota</taxon>
        <taxon>Pezizomycotina</taxon>
        <taxon>Sordariomycetes</taxon>
        <taxon>Hypocreomycetidae</taxon>
        <taxon>Hypocreales</taxon>
        <taxon>Nectriaceae</taxon>
        <taxon>Fusarium</taxon>
        <taxon>Fusarium tricinctum species complex</taxon>
    </lineage>
</organism>
<evidence type="ECO:0000259" key="3">
    <source>
        <dbReference type="Pfam" id="PF00144"/>
    </source>
</evidence>
<dbReference type="InterPro" id="IPR001466">
    <property type="entry name" value="Beta-lactam-related"/>
</dbReference>
<comment type="similarity">
    <text evidence="1">Belongs to the peptidase S12 family.</text>
</comment>
<proteinExistence type="inferred from homology"/>
<dbReference type="OrthoDB" id="5946976at2759"/>
<sequence length="285" mass="31287">MQQLRDLIASLAMGSFTLMGVTAQANVPGLSIAVIDGNEIFVVGYGFSALPDKPATPETLWYAASTTNAQTAATLAHQMDSGKYPARANGWSTTISSVIHDDFVLQDSWATEHITLDGDISHPTGIVAHDKAYTGVMEGKEAKPKNIVRNLRNLPSITGPRVKYSYTNAMYTTVSHAIETFIGKWLGDVIKELIWAPLGMNSTFFDLQDTIHAPNPLASGYYRDKKEGSYRKVPLMNVTQLSGSGAVFSNVLDYAQWVKCLLHEALPFSKDMHRDIKSLRMIKST</sequence>
<dbReference type="Proteomes" id="UP000813427">
    <property type="component" value="Unassembled WGS sequence"/>
</dbReference>
<keyword evidence="5" id="KW-1185">Reference proteome</keyword>
<comment type="caution">
    <text evidence="4">The sequence shown here is derived from an EMBL/GenBank/DDBJ whole genome shotgun (WGS) entry which is preliminary data.</text>
</comment>
<dbReference type="AlphaFoldDB" id="A0A8K0RJR8"/>
<protein>
    <submittedName>
        <fullName evidence="4">Beta-lactamase/transpeptidase-like protein</fullName>
    </submittedName>
</protein>
<dbReference type="SUPFAM" id="SSF56601">
    <property type="entry name" value="beta-lactamase/transpeptidase-like"/>
    <property type="match status" value="1"/>
</dbReference>
<feature type="chain" id="PRO_5035458460" evidence="2">
    <location>
        <begin position="24"/>
        <end position="285"/>
    </location>
</feature>
<evidence type="ECO:0000313" key="4">
    <source>
        <dbReference type="EMBL" id="KAH7231024.1"/>
    </source>
</evidence>
<dbReference type="InterPro" id="IPR012338">
    <property type="entry name" value="Beta-lactam/transpept-like"/>
</dbReference>
<dbReference type="PANTHER" id="PTHR46825">
    <property type="entry name" value="D-ALANYL-D-ALANINE-CARBOXYPEPTIDASE/ENDOPEPTIDASE AMPH"/>
    <property type="match status" value="1"/>
</dbReference>
<reference evidence="4" key="1">
    <citation type="journal article" date="2021" name="Nat. Commun.">
        <title>Genetic determinants of endophytism in the Arabidopsis root mycobiome.</title>
        <authorList>
            <person name="Mesny F."/>
            <person name="Miyauchi S."/>
            <person name="Thiergart T."/>
            <person name="Pickel B."/>
            <person name="Atanasova L."/>
            <person name="Karlsson M."/>
            <person name="Huettel B."/>
            <person name="Barry K.W."/>
            <person name="Haridas S."/>
            <person name="Chen C."/>
            <person name="Bauer D."/>
            <person name="Andreopoulos W."/>
            <person name="Pangilinan J."/>
            <person name="LaButti K."/>
            <person name="Riley R."/>
            <person name="Lipzen A."/>
            <person name="Clum A."/>
            <person name="Drula E."/>
            <person name="Henrissat B."/>
            <person name="Kohler A."/>
            <person name="Grigoriev I.V."/>
            <person name="Martin F.M."/>
            <person name="Hacquard S."/>
        </authorList>
    </citation>
    <scope>NUCLEOTIDE SEQUENCE</scope>
    <source>
        <strain evidence="4">MPI-SDFR-AT-0068</strain>
    </source>
</reference>
<feature type="signal peptide" evidence="2">
    <location>
        <begin position="1"/>
        <end position="23"/>
    </location>
</feature>
<dbReference type="EMBL" id="JAGPXF010000009">
    <property type="protein sequence ID" value="KAH7231024.1"/>
    <property type="molecule type" value="Genomic_DNA"/>
</dbReference>
<gene>
    <name evidence="4" type="ORF">BKA59DRAFT_461326</name>
</gene>
<dbReference type="PANTHER" id="PTHR46825:SF9">
    <property type="entry name" value="BETA-LACTAMASE-RELATED DOMAIN-CONTAINING PROTEIN"/>
    <property type="match status" value="1"/>
</dbReference>
<evidence type="ECO:0000256" key="1">
    <source>
        <dbReference type="ARBA" id="ARBA00038215"/>
    </source>
</evidence>
<dbReference type="Gene3D" id="3.40.710.10">
    <property type="entry name" value="DD-peptidase/beta-lactamase superfamily"/>
    <property type="match status" value="1"/>
</dbReference>
<evidence type="ECO:0000256" key="2">
    <source>
        <dbReference type="SAM" id="SignalP"/>
    </source>
</evidence>
<evidence type="ECO:0000313" key="5">
    <source>
        <dbReference type="Proteomes" id="UP000813427"/>
    </source>
</evidence>
<name>A0A8K0RJR8_9HYPO</name>
<keyword evidence="2" id="KW-0732">Signal</keyword>
<dbReference type="Pfam" id="PF00144">
    <property type="entry name" value="Beta-lactamase"/>
    <property type="match status" value="1"/>
</dbReference>